<feature type="compositionally biased region" description="Low complexity" evidence="1">
    <location>
        <begin position="63"/>
        <end position="89"/>
    </location>
</feature>
<evidence type="ECO:0000313" key="3">
    <source>
        <dbReference type="RefSeq" id="XP_033456939.1"/>
    </source>
</evidence>
<evidence type="ECO:0000313" key="2">
    <source>
        <dbReference type="Proteomes" id="UP000504637"/>
    </source>
</evidence>
<gene>
    <name evidence="3" type="ORF">K489DRAFT_61550</name>
</gene>
<dbReference type="AlphaFoldDB" id="A0A6J3LW57"/>
<reference evidence="3" key="1">
    <citation type="submission" date="2020-01" db="EMBL/GenBank/DDBJ databases">
        <authorList>
            <consortium name="DOE Joint Genome Institute"/>
            <person name="Haridas S."/>
            <person name="Albert R."/>
            <person name="Binder M."/>
            <person name="Bloem J."/>
            <person name="Labutti K."/>
            <person name="Salamov A."/>
            <person name="Andreopoulos B."/>
            <person name="Baker S.E."/>
            <person name="Barry K."/>
            <person name="Bills G."/>
            <person name="Bluhm B.H."/>
            <person name="Cannon C."/>
            <person name="Castanera R."/>
            <person name="Culley D.E."/>
            <person name="Daum C."/>
            <person name="Ezra D."/>
            <person name="Gonzalez J.B."/>
            <person name="Henrissat B."/>
            <person name="Kuo A."/>
            <person name="Liang C."/>
            <person name="Lipzen A."/>
            <person name="Lutzoni F."/>
            <person name="Magnuson J."/>
            <person name="Mondo S."/>
            <person name="Nolan M."/>
            <person name="Ohm R."/>
            <person name="Pangilinan J."/>
            <person name="Park H.-J."/>
            <person name="Ramirez L."/>
            <person name="Alfaro M."/>
            <person name="Sun H."/>
            <person name="Tritt A."/>
            <person name="Yoshinaga Y."/>
            <person name="Zwiers L.-H."/>
            <person name="Turgeon B.G."/>
            <person name="Goodwin S.B."/>
            <person name="Spatafora J.W."/>
            <person name="Crous P.W."/>
            <person name="Grigoriev I.V."/>
        </authorList>
    </citation>
    <scope>NUCLEOTIDE SEQUENCE</scope>
    <source>
        <strain evidence="3">CBS 342.82</strain>
    </source>
</reference>
<feature type="region of interest" description="Disordered" evidence="1">
    <location>
        <begin position="1"/>
        <end position="89"/>
    </location>
</feature>
<dbReference type="Proteomes" id="UP000504637">
    <property type="component" value="Unplaced"/>
</dbReference>
<feature type="compositionally biased region" description="Low complexity" evidence="1">
    <location>
        <begin position="213"/>
        <end position="226"/>
    </location>
</feature>
<reference evidence="3" key="3">
    <citation type="submission" date="2025-08" db="UniProtKB">
        <authorList>
            <consortium name="RefSeq"/>
        </authorList>
    </citation>
    <scope>IDENTIFICATION</scope>
    <source>
        <strain evidence="3">CBS 342.82</strain>
    </source>
</reference>
<evidence type="ECO:0000256" key="1">
    <source>
        <dbReference type="SAM" id="MobiDB-lite"/>
    </source>
</evidence>
<feature type="region of interest" description="Disordered" evidence="1">
    <location>
        <begin position="120"/>
        <end position="155"/>
    </location>
</feature>
<feature type="compositionally biased region" description="Low complexity" evidence="1">
    <location>
        <begin position="22"/>
        <end position="52"/>
    </location>
</feature>
<name>A0A6J3LW57_9PEZI</name>
<feature type="compositionally biased region" description="Low complexity" evidence="1">
    <location>
        <begin position="127"/>
        <end position="136"/>
    </location>
</feature>
<feature type="region of interest" description="Disordered" evidence="1">
    <location>
        <begin position="192"/>
        <end position="242"/>
    </location>
</feature>
<reference evidence="3" key="2">
    <citation type="submission" date="2020-04" db="EMBL/GenBank/DDBJ databases">
        <authorList>
            <consortium name="NCBI Genome Project"/>
        </authorList>
    </citation>
    <scope>NUCLEOTIDE SEQUENCE</scope>
    <source>
        <strain evidence="3">CBS 342.82</strain>
    </source>
</reference>
<organism evidence="3">
    <name type="scientific">Dissoconium aciculare CBS 342.82</name>
    <dbReference type="NCBI Taxonomy" id="1314786"/>
    <lineage>
        <taxon>Eukaryota</taxon>
        <taxon>Fungi</taxon>
        <taxon>Dikarya</taxon>
        <taxon>Ascomycota</taxon>
        <taxon>Pezizomycotina</taxon>
        <taxon>Dothideomycetes</taxon>
        <taxon>Dothideomycetidae</taxon>
        <taxon>Mycosphaerellales</taxon>
        <taxon>Dissoconiaceae</taxon>
        <taxon>Dissoconium</taxon>
    </lineage>
</organism>
<protein>
    <submittedName>
        <fullName evidence="3">Uncharacterized protein</fullName>
    </submittedName>
</protein>
<dbReference type="GeneID" id="54366561"/>
<proteinExistence type="predicted"/>
<keyword evidence="2" id="KW-1185">Reference proteome</keyword>
<dbReference type="RefSeq" id="XP_033456939.1">
    <property type="nucleotide sequence ID" value="XM_033608761.1"/>
</dbReference>
<sequence>MAKPTPQWHSPTRQTPIRFHFSAPSASSRSSNSPRNSSIRNSPYSSHLSSPSPDSPDHDRRLSTNSTSTTTSSTSSSSATSTAKQQQQQQLFTHIRHKFQQGLHTLEDLQVFLEVTIKSTCPPPPCSTNKPSPSSTLHLSGNGAKQSHRTATADALRPHQPSVRNLLSNMIIMAKWLVEYLHTAEREDAFGGGGGFPADDSAGTFPPRSSSTAAAVQSPYSSASSSPDRPTRLSSPRKTARAGACGGSAAARAHAAAVQELRSELHCYSWRVMRITTILKEWL</sequence>
<accession>A0A6J3LW57</accession>